<dbReference type="InterPro" id="IPR002110">
    <property type="entry name" value="Ankyrin_rpt"/>
</dbReference>
<dbReference type="AlphaFoldDB" id="D3B9B2"/>
<keyword evidence="2" id="KW-1185">Reference proteome</keyword>
<dbReference type="GeneID" id="31360542"/>
<accession>D3B9B2</accession>
<evidence type="ECO:0000313" key="1">
    <source>
        <dbReference type="EMBL" id="EFA81824.1"/>
    </source>
</evidence>
<organism evidence="1 2">
    <name type="scientific">Heterostelium pallidum (strain ATCC 26659 / Pp 5 / PN500)</name>
    <name type="common">Cellular slime mold</name>
    <name type="synonym">Polysphondylium pallidum</name>
    <dbReference type="NCBI Taxonomy" id="670386"/>
    <lineage>
        <taxon>Eukaryota</taxon>
        <taxon>Amoebozoa</taxon>
        <taxon>Evosea</taxon>
        <taxon>Eumycetozoa</taxon>
        <taxon>Dictyostelia</taxon>
        <taxon>Acytosteliales</taxon>
        <taxon>Acytosteliaceae</taxon>
        <taxon>Heterostelium</taxon>
    </lineage>
</organism>
<reference evidence="1 2" key="1">
    <citation type="journal article" date="2011" name="Genome Res.">
        <title>Phylogeny-wide analysis of social amoeba genomes highlights ancient origins for complex intercellular communication.</title>
        <authorList>
            <person name="Heidel A.J."/>
            <person name="Lawal H.M."/>
            <person name="Felder M."/>
            <person name="Schilde C."/>
            <person name="Helps N.R."/>
            <person name="Tunggal B."/>
            <person name="Rivero F."/>
            <person name="John U."/>
            <person name="Schleicher M."/>
            <person name="Eichinger L."/>
            <person name="Platzer M."/>
            <person name="Noegel A.A."/>
            <person name="Schaap P."/>
            <person name="Gloeckner G."/>
        </authorList>
    </citation>
    <scope>NUCLEOTIDE SEQUENCE [LARGE SCALE GENOMIC DNA]</scope>
    <source>
        <strain evidence="2">ATCC 26659 / Pp 5 / PN500</strain>
    </source>
</reference>
<evidence type="ECO:0008006" key="3">
    <source>
        <dbReference type="Google" id="ProtNLM"/>
    </source>
</evidence>
<name>D3B9B2_HETP5</name>
<proteinExistence type="predicted"/>
<sequence length="560" mass="64250">MDKKIFTLVFNNTVLNTLIFNHVVSISSMNNSREHYKWDRVLNQPAVLASHGYVDQLKEYLNDAARTINLNGGFPIFQSAIRGGDLKTLEFLLVRLQIERRTAVEATHGEEYGFLNTLLTCCSMYGKLHLIKYLLDRFPNHQWNYKRPFVSSPYSSDMEIVKFFAAKLDEYPDQLLSEKNGNVFNVAAVKGDIPMIQWLIENRSEDLDSSDMFFSGVNGNHLHILKYVLLEHSSLFDPTSTKYISSSLNDPSRFEIFKFVFGLGCACPSNIMDMALQANNLEAMKWLHSNTLYRCAYNSIDVAARSGRLDIVLWLNENCTTKPTFEAMNGAAAAGHLHIVRWLHENRTEGCSVEAINRAAINGHLETVKWLYENRTEGYSPSVFETVPMVRNVELLEWFEQSMGDPQSDRILFNAALFGTAKSVEFLHQKNKVNNRFGFSKKIMDAASSNSLEIVQFLHENRTEGCTEEASLHAFNNGKIDTLEWLLANRTECTIKSIERDIINKIERFTPLKYSSLEWALKNISIPVDKLVLYLWEIKIKLPWFFEIHDLLADYISKNK</sequence>
<dbReference type="Gene3D" id="1.25.40.20">
    <property type="entry name" value="Ankyrin repeat-containing domain"/>
    <property type="match status" value="3"/>
</dbReference>
<dbReference type="PANTHER" id="PTHR46586">
    <property type="entry name" value="ANKYRIN REPEAT-CONTAINING PROTEIN"/>
    <property type="match status" value="1"/>
</dbReference>
<dbReference type="SUPFAM" id="SSF48403">
    <property type="entry name" value="Ankyrin repeat"/>
    <property type="match status" value="2"/>
</dbReference>
<comment type="caution">
    <text evidence="1">The sequence shown here is derived from an EMBL/GenBank/DDBJ whole genome shotgun (WGS) entry which is preliminary data.</text>
</comment>
<dbReference type="InterPro" id="IPR036770">
    <property type="entry name" value="Ankyrin_rpt-contain_sf"/>
</dbReference>
<dbReference type="RefSeq" id="XP_020433941.1">
    <property type="nucleotide sequence ID" value="XM_020575952.1"/>
</dbReference>
<dbReference type="EMBL" id="ADBJ01000022">
    <property type="protein sequence ID" value="EFA81824.1"/>
    <property type="molecule type" value="Genomic_DNA"/>
</dbReference>
<dbReference type="InterPro" id="IPR052050">
    <property type="entry name" value="SecEffector_AnkRepeat"/>
</dbReference>
<protein>
    <recommendedName>
        <fullName evidence="3">Ankyrin repeat protein</fullName>
    </recommendedName>
</protein>
<dbReference type="Proteomes" id="UP000001396">
    <property type="component" value="Unassembled WGS sequence"/>
</dbReference>
<dbReference type="InParanoid" id="D3B9B2"/>
<dbReference type="Pfam" id="PF13637">
    <property type="entry name" value="Ank_4"/>
    <property type="match status" value="1"/>
</dbReference>
<gene>
    <name evidence="1" type="ORF">PPL_05056</name>
</gene>
<evidence type="ECO:0000313" key="2">
    <source>
        <dbReference type="Proteomes" id="UP000001396"/>
    </source>
</evidence>
<dbReference type="PANTHER" id="PTHR46586:SF3">
    <property type="entry name" value="ANKYRIN REPEAT-CONTAINING PROTEIN"/>
    <property type="match status" value="1"/>
</dbReference>